<protein>
    <submittedName>
        <fullName evidence="3">GLPGLI family protein</fullName>
    </submittedName>
</protein>
<dbReference type="Proteomes" id="UP000184216">
    <property type="component" value="Unassembled WGS sequence"/>
</dbReference>
<proteinExistence type="predicted"/>
<evidence type="ECO:0000256" key="1">
    <source>
        <dbReference type="SAM" id="MobiDB-lite"/>
    </source>
</evidence>
<name>A0AB36P3F0_9FLAO</name>
<gene>
    <name evidence="3" type="ORF">B0A72_07610</name>
    <name evidence="4" type="ORF">SAMN05444387_2033</name>
</gene>
<organism evidence="3 6">
    <name type="scientific">Flavobacterium pectinovorum</name>
    <dbReference type="NCBI Taxonomy" id="29533"/>
    <lineage>
        <taxon>Bacteria</taxon>
        <taxon>Pseudomonadati</taxon>
        <taxon>Bacteroidota</taxon>
        <taxon>Flavobacteriia</taxon>
        <taxon>Flavobacteriales</taxon>
        <taxon>Flavobacteriaceae</taxon>
        <taxon>Flavobacterium</taxon>
    </lineage>
</organism>
<dbReference type="EMBL" id="MUHB01000007">
    <property type="protein sequence ID" value="OXB05867.1"/>
    <property type="molecule type" value="Genomic_DNA"/>
</dbReference>
<reference evidence="4 5" key="2">
    <citation type="submission" date="2016-11" db="EMBL/GenBank/DDBJ databases">
        <authorList>
            <person name="Varghese N."/>
            <person name="Submissions S."/>
        </authorList>
    </citation>
    <scope>NUCLEOTIDE SEQUENCE [LARGE SCALE GENOMIC DNA]</scope>
    <source>
        <strain evidence="4 5">DSM 6368</strain>
    </source>
</reference>
<dbReference type="RefSeq" id="WP_073394894.1">
    <property type="nucleotide sequence ID" value="NZ_CP130042.1"/>
</dbReference>
<keyword evidence="2" id="KW-0732">Signal</keyword>
<evidence type="ECO:0000313" key="5">
    <source>
        <dbReference type="Proteomes" id="UP000184216"/>
    </source>
</evidence>
<accession>A0AB36P3F0</accession>
<feature type="chain" id="PRO_5044202439" evidence="2">
    <location>
        <begin position="20"/>
        <end position="302"/>
    </location>
</feature>
<dbReference type="Proteomes" id="UP000198431">
    <property type="component" value="Unassembled WGS sequence"/>
</dbReference>
<keyword evidence="5" id="KW-1185">Reference proteome</keyword>
<reference evidence="3 6" key="1">
    <citation type="submission" date="2016-11" db="EMBL/GenBank/DDBJ databases">
        <title>Whole genomes of Flavobacteriaceae.</title>
        <authorList>
            <person name="Stine C."/>
            <person name="Li C."/>
            <person name="Tadesse D."/>
        </authorList>
    </citation>
    <scope>NUCLEOTIDE SEQUENCE [LARGE SCALE GENOMIC DNA]</scope>
    <source>
        <strain evidence="3 6">ATCC 19366</strain>
    </source>
</reference>
<sequence length="302" mass="34600">MKKVIIYMSLILVFTQMQAQKDFQGMAVYESKTQAPKFEGMRGGNRDITPEMQKNMEERMKKMLEKTFILNFDKSASIYKEEEKLDAPGQQGGGMRVMMNSFMGGGGTFYKDVKTKSYTVDKEFMGKEFLVVDSLPKLNWKLEQETKQIGGYNCYKATAVKEASKTDFRNFRPKNNDDKKPEEKKDEAKKTSGETKTNFEDNFEMPKEIIVTAWYTPEIPVNQGPENYWGLPGLILEINDGRTTILCSKIVLNAKEKAEIKPSKKGKVISQKDYDETVIKKMEEFREMNRGRAGGPPPMMGR</sequence>
<evidence type="ECO:0000256" key="2">
    <source>
        <dbReference type="SAM" id="SignalP"/>
    </source>
</evidence>
<dbReference type="NCBIfam" id="TIGR01200">
    <property type="entry name" value="GLPGLI"/>
    <property type="match status" value="1"/>
</dbReference>
<dbReference type="InterPro" id="IPR005901">
    <property type="entry name" value="GLPGLI"/>
</dbReference>
<evidence type="ECO:0000313" key="3">
    <source>
        <dbReference type="EMBL" id="OXB05867.1"/>
    </source>
</evidence>
<dbReference type="AlphaFoldDB" id="A0AB36P3F0"/>
<comment type="caution">
    <text evidence="3">The sequence shown here is derived from an EMBL/GenBank/DDBJ whole genome shotgun (WGS) entry which is preliminary data.</text>
</comment>
<dbReference type="Pfam" id="PF09697">
    <property type="entry name" value="Porph_ging"/>
    <property type="match status" value="1"/>
</dbReference>
<evidence type="ECO:0000313" key="6">
    <source>
        <dbReference type="Proteomes" id="UP000198431"/>
    </source>
</evidence>
<feature type="region of interest" description="Disordered" evidence="1">
    <location>
        <begin position="166"/>
        <end position="198"/>
    </location>
</feature>
<dbReference type="EMBL" id="FRBX01000002">
    <property type="protein sequence ID" value="SHM14302.1"/>
    <property type="molecule type" value="Genomic_DNA"/>
</dbReference>
<feature type="signal peptide" evidence="2">
    <location>
        <begin position="1"/>
        <end position="19"/>
    </location>
</feature>
<evidence type="ECO:0000313" key="4">
    <source>
        <dbReference type="EMBL" id="SHM14302.1"/>
    </source>
</evidence>